<dbReference type="GO" id="GO:0005524">
    <property type="term" value="F:ATP binding"/>
    <property type="evidence" value="ECO:0007669"/>
    <property type="project" value="UniProtKB-KW"/>
</dbReference>
<evidence type="ECO:0000256" key="3">
    <source>
        <dbReference type="ARBA" id="ARBA00012438"/>
    </source>
</evidence>
<dbReference type="EC" id="2.7.13.3" evidence="3"/>
<keyword evidence="7 14" id="KW-0812">Transmembrane</keyword>
<dbReference type="GO" id="GO:0005886">
    <property type="term" value="C:plasma membrane"/>
    <property type="evidence" value="ECO:0007669"/>
    <property type="project" value="UniProtKB-SubCell"/>
</dbReference>
<keyword evidence="12" id="KW-0902">Two-component regulatory system</keyword>
<evidence type="ECO:0000256" key="11">
    <source>
        <dbReference type="ARBA" id="ARBA00022989"/>
    </source>
</evidence>
<comment type="caution">
    <text evidence="16">The sequence shown here is derived from an EMBL/GenBank/DDBJ whole genome shotgun (WGS) entry which is preliminary data.</text>
</comment>
<dbReference type="Gene3D" id="1.10.287.130">
    <property type="match status" value="1"/>
</dbReference>
<protein>
    <recommendedName>
        <fullName evidence="3">histidine kinase</fullName>
        <ecNumber evidence="3">2.7.13.3</ecNumber>
    </recommendedName>
</protein>
<dbReference type="PANTHER" id="PTHR43547:SF3">
    <property type="entry name" value="SENSOR PROTEIN CITS"/>
    <property type="match status" value="1"/>
</dbReference>
<evidence type="ECO:0000313" key="17">
    <source>
        <dbReference type="Proteomes" id="UP000028875"/>
    </source>
</evidence>
<evidence type="ECO:0000256" key="9">
    <source>
        <dbReference type="ARBA" id="ARBA00022777"/>
    </source>
</evidence>
<feature type="transmembrane region" description="Helical" evidence="14">
    <location>
        <begin position="21"/>
        <end position="43"/>
    </location>
</feature>
<keyword evidence="4" id="KW-1003">Cell membrane</keyword>
<keyword evidence="8" id="KW-0547">Nucleotide-binding</keyword>
<dbReference type="InterPro" id="IPR016120">
    <property type="entry name" value="Sig_transdc_His_kin_SpoOB"/>
</dbReference>
<dbReference type="GO" id="GO:0000155">
    <property type="term" value="F:phosphorelay sensor kinase activity"/>
    <property type="evidence" value="ECO:0007669"/>
    <property type="project" value="InterPro"/>
</dbReference>
<evidence type="ECO:0000256" key="2">
    <source>
        <dbReference type="ARBA" id="ARBA00004651"/>
    </source>
</evidence>
<name>A0A024QF62_9BACI</name>
<evidence type="ECO:0000256" key="1">
    <source>
        <dbReference type="ARBA" id="ARBA00000085"/>
    </source>
</evidence>
<sequence>MLRKLKETIEQGLHVSMQTKILGLIISLLVFIIALISTIFGIMELREEIEKAENSAEQTAKTLSYMPVIQDYATAIERDTKPKLKGIADQVREEINATGIMIEDRNGLIFHNVSTSIVSQLSKSDETYQAIMFGSAYTEMLGEGEEELLLGIAPIYVDYGSYIKVEGAISVIFQMKEIKADIITDIRNILIISLIVLAGGCFGGVMLARSIRKDTFGLEPAEIAALYKERGAILQSVKEGILAIDSNDQITMLNMSAKQMLSIDLYKKGIPLDAVFSSNNVIELLTSAHENHDVELEFNGKTIILNSQPIIDGNKKVGTVASFRDKTEIKDMVNTLSEVKRYSDDLRAQTHEFSNKLYVLLGLIELGRLDEAISFIKQEVEIQEFNTDIIFNQIEDEKIQAILLGKLAKASESRVSLTIDTNSSLSPLPEYYGLHPLLIILSNLIDNGFEAVSHVNNGEVTFFVTDIGKDIIFEVADNGGGIDQDKLPMLFKKGVSEKGKQRGYGLSNVKDEVEQLGGTIEIETSVDSGTVFTVSLPKNQK</sequence>
<dbReference type="FunFam" id="3.30.450.20:FF:000018">
    <property type="entry name" value="Sensor histidine kinase DcuS"/>
    <property type="match status" value="1"/>
</dbReference>
<dbReference type="RefSeq" id="WP_081856158.1">
    <property type="nucleotide sequence ID" value="NZ_BNER01000006.1"/>
</dbReference>
<evidence type="ECO:0000256" key="10">
    <source>
        <dbReference type="ARBA" id="ARBA00022840"/>
    </source>
</evidence>
<organism evidence="16 17">
    <name type="scientific">Virgibacillus massiliensis</name>
    <dbReference type="NCBI Taxonomy" id="1462526"/>
    <lineage>
        <taxon>Bacteria</taxon>
        <taxon>Bacillati</taxon>
        <taxon>Bacillota</taxon>
        <taxon>Bacilli</taxon>
        <taxon>Bacillales</taxon>
        <taxon>Bacillaceae</taxon>
        <taxon>Virgibacillus</taxon>
    </lineage>
</organism>
<evidence type="ECO:0000256" key="4">
    <source>
        <dbReference type="ARBA" id="ARBA00022475"/>
    </source>
</evidence>
<dbReference type="EMBL" id="CCDP010000002">
    <property type="protein sequence ID" value="CDQ40877.1"/>
    <property type="molecule type" value="Genomic_DNA"/>
</dbReference>
<evidence type="ECO:0000256" key="8">
    <source>
        <dbReference type="ARBA" id="ARBA00022741"/>
    </source>
</evidence>
<comment type="subcellular location">
    <subcellularLocation>
        <location evidence="2">Cell membrane</location>
        <topology evidence="2">Multi-pass membrane protein</topology>
    </subcellularLocation>
</comment>
<evidence type="ECO:0000259" key="15">
    <source>
        <dbReference type="PROSITE" id="PS50109"/>
    </source>
</evidence>
<dbReference type="Pfam" id="PF02518">
    <property type="entry name" value="HATPase_c"/>
    <property type="match status" value="1"/>
</dbReference>
<dbReference type="OrthoDB" id="9792686at2"/>
<dbReference type="InterPro" id="IPR039506">
    <property type="entry name" value="SPOB_a"/>
</dbReference>
<evidence type="ECO:0000256" key="13">
    <source>
        <dbReference type="ARBA" id="ARBA00023136"/>
    </source>
</evidence>
<dbReference type="eggNOG" id="COG3290">
    <property type="taxonomic scope" value="Bacteria"/>
</dbReference>
<evidence type="ECO:0000256" key="5">
    <source>
        <dbReference type="ARBA" id="ARBA00022553"/>
    </source>
</evidence>
<reference evidence="17" key="2">
    <citation type="submission" date="2014-05" db="EMBL/GenBank/DDBJ databases">
        <title>Draft genome sequence of Virgibacillus massiliensis Vm-5.</title>
        <authorList>
            <person name="Khelaifia S."/>
            <person name="Croce O."/>
            <person name="Lagier J.C."/>
            <person name="Raoult D."/>
        </authorList>
    </citation>
    <scope>NUCLEOTIDE SEQUENCE [LARGE SCALE GENOMIC DNA]</scope>
    <source>
        <strain evidence="17">Vm-5</strain>
    </source>
</reference>
<keyword evidence="13 14" id="KW-0472">Membrane</keyword>
<dbReference type="SMART" id="SM00387">
    <property type="entry name" value="HATPase_c"/>
    <property type="match status" value="1"/>
</dbReference>
<evidence type="ECO:0000256" key="6">
    <source>
        <dbReference type="ARBA" id="ARBA00022679"/>
    </source>
</evidence>
<dbReference type="AlphaFoldDB" id="A0A024QF62"/>
<evidence type="ECO:0000256" key="14">
    <source>
        <dbReference type="SAM" id="Phobius"/>
    </source>
</evidence>
<dbReference type="InterPro" id="IPR005467">
    <property type="entry name" value="His_kinase_dom"/>
</dbReference>
<keyword evidence="17" id="KW-1185">Reference proteome</keyword>
<dbReference type="PROSITE" id="PS50109">
    <property type="entry name" value="HIS_KIN"/>
    <property type="match status" value="1"/>
</dbReference>
<keyword evidence="11 14" id="KW-1133">Transmembrane helix</keyword>
<dbReference type="Gene3D" id="3.30.450.20">
    <property type="entry name" value="PAS domain"/>
    <property type="match status" value="2"/>
</dbReference>
<keyword evidence="10" id="KW-0067">ATP-binding</keyword>
<evidence type="ECO:0000313" key="16">
    <source>
        <dbReference type="EMBL" id="CDQ40877.1"/>
    </source>
</evidence>
<comment type="catalytic activity">
    <reaction evidence="1">
        <text>ATP + protein L-histidine = ADP + protein N-phospho-L-histidine.</text>
        <dbReference type="EC" id="2.7.13.3"/>
    </reaction>
</comment>
<keyword evidence="6" id="KW-0808">Transferase</keyword>
<evidence type="ECO:0000256" key="7">
    <source>
        <dbReference type="ARBA" id="ARBA00022692"/>
    </source>
</evidence>
<feature type="domain" description="Histidine kinase" evidence="15">
    <location>
        <begin position="437"/>
        <end position="540"/>
    </location>
</feature>
<dbReference type="Pfam" id="PF14689">
    <property type="entry name" value="SPOB_a"/>
    <property type="match status" value="1"/>
</dbReference>
<dbReference type="InterPro" id="IPR004358">
    <property type="entry name" value="Sig_transdc_His_kin-like_C"/>
</dbReference>
<dbReference type="InterPro" id="IPR036890">
    <property type="entry name" value="HATPase_C_sf"/>
</dbReference>
<dbReference type="SUPFAM" id="SSF55890">
    <property type="entry name" value="Sporulation response regulatory protein Spo0B"/>
    <property type="match status" value="1"/>
</dbReference>
<evidence type="ECO:0000256" key="12">
    <source>
        <dbReference type="ARBA" id="ARBA00023012"/>
    </source>
</evidence>
<dbReference type="PRINTS" id="PR00344">
    <property type="entry name" value="BCTRLSENSOR"/>
</dbReference>
<dbReference type="InterPro" id="IPR029151">
    <property type="entry name" value="Sensor-like_sf"/>
</dbReference>
<dbReference type="Gene3D" id="3.30.565.10">
    <property type="entry name" value="Histidine kinase-like ATPase, C-terminal domain"/>
    <property type="match status" value="1"/>
</dbReference>
<gene>
    <name evidence="16" type="primary">citS_2</name>
    <name evidence="16" type="ORF">BN990_03210</name>
</gene>
<dbReference type="SUPFAM" id="SSF55874">
    <property type="entry name" value="ATPase domain of HSP90 chaperone/DNA topoisomerase II/histidine kinase"/>
    <property type="match status" value="1"/>
</dbReference>
<dbReference type="Proteomes" id="UP000028875">
    <property type="component" value="Unassembled WGS sequence"/>
</dbReference>
<dbReference type="STRING" id="1462526.BN990_03210"/>
<accession>A0A024QF62</accession>
<dbReference type="SUPFAM" id="SSF103190">
    <property type="entry name" value="Sensory domain-like"/>
    <property type="match status" value="1"/>
</dbReference>
<keyword evidence="9" id="KW-0418">Kinase</keyword>
<proteinExistence type="predicted"/>
<reference evidence="16 17" key="1">
    <citation type="submission" date="2014-03" db="EMBL/GenBank/DDBJ databases">
        <authorList>
            <person name="Urmite Genomes U."/>
        </authorList>
    </citation>
    <scope>NUCLEOTIDE SEQUENCE [LARGE SCALE GENOMIC DNA]</scope>
    <source>
        <strain evidence="16 17">Vm-5</strain>
    </source>
</reference>
<keyword evidence="5" id="KW-0597">Phosphoprotein</keyword>
<dbReference type="InterPro" id="IPR003594">
    <property type="entry name" value="HATPase_dom"/>
</dbReference>
<feature type="transmembrane region" description="Helical" evidence="14">
    <location>
        <begin position="189"/>
        <end position="208"/>
    </location>
</feature>
<dbReference type="PANTHER" id="PTHR43547">
    <property type="entry name" value="TWO-COMPONENT HISTIDINE KINASE"/>
    <property type="match status" value="1"/>
</dbReference>